<dbReference type="PROSITE" id="PS00092">
    <property type="entry name" value="N6_MTASE"/>
    <property type="match status" value="1"/>
</dbReference>
<dbReference type="InterPro" id="IPR002052">
    <property type="entry name" value="DNA_methylase_N6_adenine_CS"/>
</dbReference>
<organism evidence="3 4">
    <name type="scientific">Loofah witches'-broom phytoplasma</name>
    <dbReference type="NCBI Taxonomy" id="35773"/>
    <lineage>
        <taxon>Bacteria</taxon>
        <taxon>Bacillati</taxon>
        <taxon>Mycoplasmatota</taxon>
        <taxon>Mollicutes</taxon>
        <taxon>Acholeplasmatales</taxon>
        <taxon>Acholeplasmataceae</taxon>
        <taxon>Candidatus Phytoplasma</taxon>
        <taxon>16SrVIII (Loofah witches'-broom group)</taxon>
    </lineage>
</organism>
<dbReference type="SUPFAM" id="SSF53335">
    <property type="entry name" value="S-adenosyl-L-methionine-dependent methyltransferases"/>
    <property type="match status" value="1"/>
</dbReference>
<keyword evidence="4" id="KW-1185">Reference proteome</keyword>
<dbReference type="GO" id="GO:0031167">
    <property type="term" value="P:rRNA methylation"/>
    <property type="evidence" value="ECO:0007669"/>
    <property type="project" value="InterPro"/>
</dbReference>
<dbReference type="InterPro" id="IPR029063">
    <property type="entry name" value="SAM-dependent_MTases_sf"/>
</dbReference>
<name>A0A975ILQ5_LOWBP</name>
<dbReference type="GO" id="GO:0008168">
    <property type="term" value="F:methyltransferase activity"/>
    <property type="evidence" value="ECO:0007669"/>
    <property type="project" value="UniProtKB-KW"/>
</dbReference>
<dbReference type="Gene3D" id="3.40.50.150">
    <property type="entry name" value="Vaccinia Virus protein VP39"/>
    <property type="match status" value="1"/>
</dbReference>
<sequence length="183" mass="21519">MLYIISGKYKGFKLNSVPSIRTRSTSHLLRKSLFDTISDFIDKSIVLDLFAGSGAYGFEALSRNAKQIYLVENFFLSFQIIKKNKIKLKLKEEEIKIFYSDAFKMLKFFNKKNIIFDLIILDPPYFSNFYPLIFANLDSITHDKSLIVVETHYKTLLPPQMDNFVFLKYKKFGTKKINFYKKI</sequence>
<dbReference type="PANTHER" id="PTHR43542:SF1">
    <property type="entry name" value="METHYLTRANSFERASE"/>
    <property type="match status" value="1"/>
</dbReference>
<dbReference type="PANTHER" id="PTHR43542">
    <property type="entry name" value="METHYLTRANSFERASE"/>
    <property type="match status" value="1"/>
</dbReference>
<evidence type="ECO:0000313" key="3">
    <source>
        <dbReference type="EMBL" id="QTX02662.1"/>
    </source>
</evidence>
<dbReference type="GO" id="GO:0003676">
    <property type="term" value="F:nucleic acid binding"/>
    <property type="evidence" value="ECO:0007669"/>
    <property type="project" value="InterPro"/>
</dbReference>
<keyword evidence="1" id="KW-0489">Methyltransferase</keyword>
<evidence type="ECO:0000313" key="4">
    <source>
        <dbReference type="Proteomes" id="UP000672038"/>
    </source>
</evidence>
<evidence type="ECO:0000256" key="2">
    <source>
        <dbReference type="ARBA" id="ARBA00022679"/>
    </source>
</evidence>
<accession>A0A975ILQ5</accession>
<dbReference type="NCBIfam" id="TIGR00095">
    <property type="entry name" value="16S rRNA (guanine(966)-N(2))-methyltransferase RsmD"/>
    <property type="match status" value="1"/>
</dbReference>
<dbReference type="RefSeq" id="WP_210954742.1">
    <property type="nucleotide sequence ID" value="NZ_CP054393.1"/>
</dbReference>
<dbReference type="EMBL" id="CP054393">
    <property type="protein sequence ID" value="QTX02662.1"/>
    <property type="molecule type" value="Genomic_DNA"/>
</dbReference>
<proteinExistence type="predicted"/>
<dbReference type="Proteomes" id="UP000672038">
    <property type="component" value="Chromosome"/>
</dbReference>
<reference evidence="3" key="1">
    <citation type="submission" date="2020-06" db="EMBL/GenBank/DDBJ databases">
        <title>Complete genome sequence of Candidatus Phytoplasma luffae NCHU2019.</title>
        <authorList>
            <person name="Cho S.-T."/>
            <person name="Tan C.-M."/>
            <person name="Li J.-R."/>
            <person name="Chien Y.-Y."/>
            <person name="Chiu Y.-C."/>
            <person name="Yang J.-Y."/>
            <person name="Kuo C.-H."/>
        </authorList>
    </citation>
    <scope>NUCLEOTIDE SEQUENCE</scope>
    <source>
        <strain evidence="3">NCHU2019</strain>
    </source>
</reference>
<evidence type="ECO:0000256" key="1">
    <source>
        <dbReference type="ARBA" id="ARBA00022603"/>
    </source>
</evidence>
<dbReference type="PIRSF" id="PIRSF004553">
    <property type="entry name" value="CHP00095"/>
    <property type="match status" value="1"/>
</dbReference>
<dbReference type="CDD" id="cd02440">
    <property type="entry name" value="AdoMet_MTases"/>
    <property type="match status" value="1"/>
</dbReference>
<gene>
    <name evidence="3" type="primary">rsmD</name>
    <name evidence="3" type="ORF">LFWB_0920</name>
</gene>
<dbReference type="InterPro" id="IPR004398">
    <property type="entry name" value="RNA_MeTrfase_RsmD"/>
</dbReference>
<protein>
    <submittedName>
        <fullName evidence="3">16S rRNA (Guanine(966)-N(2))-methyltransferase</fullName>
    </submittedName>
</protein>
<keyword evidence="2" id="KW-0808">Transferase</keyword>
<dbReference type="Pfam" id="PF03602">
    <property type="entry name" value="Cons_hypoth95"/>
    <property type="match status" value="1"/>
</dbReference>
<dbReference type="AlphaFoldDB" id="A0A975ILQ5"/>
<dbReference type="KEGG" id="pluf:LFWB_0920"/>